<keyword evidence="1" id="KW-0472">Membrane</keyword>
<reference evidence="2 3" key="1">
    <citation type="journal article" date="2013" name="Curr. Biol.">
        <title>The Genome of the Foraminiferan Reticulomyxa filosa.</title>
        <authorList>
            <person name="Glockner G."/>
            <person name="Hulsmann N."/>
            <person name="Schleicher M."/>
            <person name="Noegel A.A."/>
            <person name="Eichinger L."/>
            <person name="Gallinger C."/>
            <person name="Pawlowski J."/>
            <person name="Sierra R."/>
            <person name="Euteneuer U."/>
            <person name="Pillet L."/>
            <person name="Moustafa A."/>
            <person name="Platzer M."/>
            <person name="Groth M."/>
            <person name="Szafranski K."/>
            <person name="Schliwa M."/>
        </authorList>
    </citation>
    <scope>NUCLEOTIDE SEQUENCE [LARGE SCALE GENOMIC DNA]</scope>
</reference>
<dbReference type="AlphaFoldDB" id="X6LVM6"/>
<accession>X6LVM6</accession>
<dbReference type="InterPro" id="IPR016024">
    <property type="entry name" value="ARM-type_fold"/>
</dbReference>
<evidence type="ECO:0000313" key="2">
    <source>
        <dbReference type="EMBL" id="ETO05978.1"/>
    </source>
</evidence>
<feature type="transmembrane region" description="Helical" evidence="1">
    <location>
        <begin position="139"/>
        <end position="161"/>
    </location>
</feature>
<dbReference type="EMBL" id="ASPP01027617">
    <property type="protein sequence ID" value="ETO05978.1"/>
    <property type="molecule type" value="Genomic_DNA"/>
</dbReference>
<dbReference type="PANTHER" id="PTHR10257">
    <property type="entry name" value="SERINE/THREONINE PROTEIN PHOSPHATASE 2A PP2A REGULATORY SUBUNIT B"/>
    <property type="match status" value="1"/>
</dbReference>
<keyword evidence="3" id="KW-1185">Reference proteome</keyword>
<protein>
    <submittedName>
        <fullName evidence="2">Serine/threonine protein phosphatase 2A B56 delta subunit</fullName>
    </submittedName>
</protein>
<comment type="caution">
    <text evidence="2">The sequence shown here is derived from an EMBL/GenBank/DDBJ whole genome shotgun (WGS) entry which is preliminary data.</text>
</comment>
<dbReference type="Gene3D" id="1.25.10.10">
    <property type="entry name" value="Leucine-rich Repeat Variant"/>
    <property type="match status" value="1"/>
</dbReference>
<gene>
    <name evidence="2" type="ORF">RFI_31418</name>
</gene>
<keyword evidence="1" id="KW-1133">Transmembrane helix</keyword>
<dbReference type="GO" id="GO:0000159">
    <property type="term" value="C:protein phosphatase type 2A complex"/>
    <property type="evidence" value="ECO:0007669"/>
    <property type="project" value="InterPro"/>
</dbReference>
<dbReference type="PANTHER" id="PTHR10257:SF3">
    <property type="entry name" value="SERINE_THREONINE-PROTEIN PHOSPHATASE 2A 56 KDA REGULATORY SUBUNIT GAMMA ISOFORM"/>
    <property type="match status" value="1"/>
</dbReference>
<dbReference type="SUPFAM" id="SSF48371">
    <property type="entry name" value="ARM repeat"/>
    <property type="match status" value="1"/>
</dbReference>
<dbReference type="OrthoDB" id="10264446at2759"/>
<dbReference type="Pfam" id="PF01603">
    <property type="entry name" value="B56"/>
    <property type="match status" value="1"/>
</dbReference>
<dbReference type="InterPro" id="IPR002554">
    <property type="entry name" value="PP2A_B56"/>
</dbReference>
<dbReference type="InterPro" id="IPR011989">
    <property type="entry name" value="ARM-like"/>
</dbReference>
<sequence>MKKYLDGRFIHGMIGLFASEDPREREYLKTILHRIYGRFMPLRIRIRDSIAHTCCRTIHELDRSENGIAEFLEIFCSIIHGFSVPVKAEHKEFLRSVLVPLHKCRRLDKFHEQLVACCIQFVFKDPSIATIIFEGLLRVYLFCFIIIIIIIILILILILIFI</sequence>
<dbReference type="GO" id="GO:0019888">
    <property type="term" value="F:protein phosphatase regulator activity"/>
    <property type="evidence" value="ECO:0007669"/>
    <property type="project" value="InterPro"/>
</dbReference>
<proteinExistence type="predicted"/>
<evidence type="ECO:0000256" key="1">
    <source>
        <dbReference type="SAM" id="Phobius"/>
    </source>
</evidence>
<organism evidence="2 3">
    <name type="scientific">Reticulomyxa filosa</name>
    <dbReference type="NCBI Taxonomy" id="46433"/>
    <lineage>
        <taxon>Eukaryota</taxon>
        <taxon>Sar</taxon>
        <taxon>Rhizaria</taxon>
        <taxon>Retaria</taxon>
        <taxon>Foraminifera</taxon>
        <taxon>Monothalamids</taxon>
        <taxon>Reticulomyxidae</taxon>
        <taxon>Reticulomyxa</taxon>
    </lineage>
</organism>
<name>X6LVM6_RETFI</name>
<dbReference type="GO" id="GO:0007165">
    <property type="term" value="P:signal transduction"/>
    <property type="evidence" value="ECO:0007669"/>
    <property type="project" value="InterPro"/>
</dbReference>
<keyword evidence="1" id="KW-0812">Transmembrane</keyword>
<dbReference type="Proteomes" id="UP000023152">
    <property type="component" value="Unassembled WGS sequence"/>
</dbReference>
<evidence type="ECO:0000313" key="3">
    <source>
        <dbReference type="Proteomes" id="UP000023152"/>
    </source>
</evidence>